<evidence type="ECO:0000313" key="3">
    <source>
        <dbReference type="Proteomes" id="UP001159363"/>
    </source>
</evidence>
<evidence type="ECO:0000256" key="1">
    <source>
        <dbReference type="SAM" id="MobiDB-lite"/>
    </source>
</evidence>
<sequence>MHRLCLAWSRLKPSNIANCFAKAGFLAGTDENDCNDETDECESEWVEVQSKFDSGESSFSDFASVDNQLATCSLESDETAVDEDIQVNNGSGDEDDSDEVEI</sequence>
<name>A0ABQ9H0S1_9NEOP</name>
<protein>
    <submittedName>
        <fullName evidence="2">Uncharacterized protein</fullName>
    </submittedName>
</protein>
<organism evidence="2 3">
    <name type="scientific">Dryococelus australis</name>
    <dbReference type="NCBI Taxonomy" id="614101"/>
    <lineage>
        <taxon>Eukaryota</taxon>
        <taxon>Metazoa</taxon>
        <taxon>Ecdysozoa</taxon>
        <taxon>Arthropoda</taxon>
        <taxon>Hexapoda</taxon>
        <taxon>Insecta</taxon>
        <taxon>Pterygota</taxon>
        <taxon>Neoptera</taxon>
        <taxon>Polyneoptera</taxon>
        <taxon>Phasmatodea</taxon>
        <taxon>Verophasmatodea</taxon>
        <taxon>Anareolatae</taxon>
        <taxon>Phasmatidae</taxon>
        <taxon>Eurycanthinae</taxon>
        <taxon>Dryococelus</taxon>
    </lineage>
</organism>
<gene>
    <name evidence="2" type="ORF">PR048_022338</name>
</gene>
<evidence type="ECO:0000313" key="2">
    <source>
        <dbReference type="EMBL" id="KAJ8877879.1"/>
    </source>
</evidence>
<accession>A0ABQ9H0S1</accession>
<dbReference type="EMBL" id="JARBHB010000008">
    <property type="protein sequence ID" value="KAJ8877879.1"/>
    <property type="molecule type" value="Genomic_DNA"/>
</dbReference>
<feature type="compositionally biased region" description="Acidic residues" evidence="1">
    <location>
        <begin position="92"/>
        <end position="102"/>
    </location>
</feature>
<feature type="region of interest" description="Disordered" evidence="1">
    <location>
        <begin position="80"/>
        <end position="102"/>
    </location>
</feature>
<comment type="caution">
    <text evidence="2">The sequence shown here is derived from an EMBL/GenBank/DDBJ whole genome shotgun (WGS) entry which is preliminary data.</text>
</comment>
<keyword evidence="3" id="KW-1185">Reference proteome</keyword>
<dbReference type="Proteomes" id="UP001159363">
    <property type="component" value="Chromosome 7"/>
</dbReference>
<proteinExistence type="predicted"/>
<reference evidence="2 3" key="1">
    <citation type="submission" date="2023-02" db="EMBL/GenBank/DDBJ databases">
        <title>LHISI_Scaffold_Assembly.</title>
        <authorList>
            <person name="Stuart O.P."/>
            <person name="Cleave R."/>
            <person name="Magrath M.J.L."/>
            <person name="Mikheyev A.S."/>
        </authorList>
    </citation>
    <scope>NUCLEOTIDE SEQUENCE [LARGE SCALE GENOMIC DNA]</scope>
    <source>
        <strain evidence="2">Daus_M_001</strain>
        <tissue evidence="2">Leg muscle</tissue>
    </source>
</reference>